<dbReference type="SUPFAM" id="SSF55781">
    <property type="entry name" value="GAF domain-like"/>
    <property type="match status" value="1"/>
</dbReference>
<organism evidence="1 2">
    <name type="scientific">Gelidibacter salicanalis</name>
    <dbReference type="NCBI Taxonomy" id="291193"/>
    <lineage>
        <taxon>Bacteria</taxon>
        <taxon>Pseudomonadati</taxon>
        <taxon>Bacteroidota</taxon>
        <taxon>Flavobacteriia</taxon>
        <taxon>Flavobacteriales</taxon>
        <taxon>Flavobacteriaceae</taxon>
        <taxon>Gelidibacter</taxon>
    </lineage>
</organism>
<dbReference type="Gene3D" id="3.30.450.40">
    <property type="match status" value="1"/>
</dbReference>
<dbReference type="Proteomes" id="UP000321734">
    <property type="component" value="Unassembled WGS sequence"/>
</dbReference>
<reference evidence="1 2" key="1">
    <citation type="submission" date="2019-08" db="EMBL/GenBank/DDBJ databases">
        <title>Genome sequence of Gelidibacter salicanalis IC162T.</title>
        <authorList>
            <person name="Bowman J.P."/>
        </authorList>
    </citation>
    <scope>NUCLEOTIDE SEQUENCE [LARGE SCALE GENOMIC DNA]</scope>
    <source>
        <strain evidence="1 2">IC162</strain>
    </source>
</reference>
<dbReference type="EMBL" id="VORX01000001">
    <property type="protein sequence ID" value="TXE10750.1"/>
    <property type="molecule type" value="Genomic_DNA"/>
</dbReference>
<keyword evidence="2" id="KW-1185">Reference proteome</keyword>
<dbReference type="AlphaFoldDB" id="A0A5C7APQ0"/>
<evidence type="ECO:0000313" key="1">
    <source>
        <dbReference type="EMBL" id="TXE10750.1"/>
    </source>
</evidence>
<dbReference type="PANTHER" id="PTHR43102">
    <property type="entry name" value="SLR1143 PROTEIN"/>
    <property type="match status" value="1"/>
</dbReference>
<gene>
    <name evidence="1" type="ORF">ES711_02250</name>
</gene>
<name>A0A5C7APQ0_9FLAO</name>
<dbReference type="PANTHER" id="PTHR43102:SF2">
    <property type="entry name" value="GAF DOMAIN-CONTAINING PROTEIN"/>
    <property type="match status" value="1"/>
</dbReference>
<accession>A0A5C7APQ0</accession>
<dbReference type="OrthoDB" id="9811889at2"/>
<protein>
    <submittedName>
        <fullName evidence="1">GAF domain-containing protein</fullName>
    </submittedName>
</protein>
<comment type="caution">
    <text evidence="1">The sequence shown here is derived from an EMBL/GenBank/DDBJ whole genome shotgun (WGS) entry which is preliminary data.</text>
</comment>
<proteinExistence type="predicted"/>
<dbReference type="RefSeq" id="WP_146889332.1">
    <property type="nucleotide sequence ID" value="NZ_VORX01000001.1"/>
</dbReference>
<dbReference type="InterPro" id="IPR029016">
    <property type="entry name" value="GAF-like_dom_sf"/>
</dbReference>
<sequence>MKQSNEIARIANLHQYEILDTPPDGSYDDMTSLASKIFDVPIAIITLVDTDRIWFKSSFGIDVEEIPRSPGLCSSAIMSDDVYIVENARVDPRTLANPLVAGVLGLQFYAAAPLKSSSGCNLGTFCIIDQKPRIITAKETSMLRLLSKIAMEHFEVKLKSRLMVQDIQKNLLNK</sequence>
<evidence type="ECO:0000313" key="2">
    <source>
        <dbReference type="Proteomes" id="UP000321734"/>
    </source>
</evidence>